<dbReference type="PANTHER" id="PTHR43320">
    <property type="entry name" value="SUGAR KINASE"/>
    <property type="match status" value="1"/>
</dbReference>
<dbReference type="CDD" id="cd01166">
    <property type="entry name" value="KdgK"/>
    <property type="match status" value="1"/>
</dbReference>
<organism evidence="5 6">
    <name type="scientific">Holdemanella porci</name>
    <dbReference type="NCBI Taxonomy" id="2652276"/>
    <lineage>
        <taxon>Bacteria</taxon>
        <taxon>Bacillati</taxon>
        <taxon>Bacillota</taxon>
        <taxon>Erysipelotrichia</taxon>
        <taxon>Erysipelotrichales</taxon>
        <taxon>Erysipelotrichaceae</taxon>
        <taxon>Holdemanella</taxon>
    </lineage>
</organism>
<accession>A0A6N7VGT2</accession>
<feature type="domain" description="Carbohydrate kinase PfkB" evidence="4">
    <location>
        <begin position="2"/>
        <end position="308"/>
    </location>
</feature>
<dbReference type="EMBL" id="VUMR01000019">
    <property type="protein sequence ID" value="MSS56248.1"/>
    <property type="molecule type" value="Genomic_DNA"/>
</dbReference>
<dbReference type="GeneID" id="93158630"/>
<evidence type="ECO:0000313" key="5">
    <source>
        <dbReference type="EMBL" id="MSS56248.1"/>
    </source>
</evidence>
<keyword evidence="6" id="KW-1185">Reference proteome</keyword>
<evidence type="ECO:0000313" key="6">
    <source>
        <dbReference type="Proteomes" id="UP000434241"/>
    </source>
</evidence>
<dbReference type="InterPro" id="IPR029056">
    <property type="entry name" value="Ribokinase-like"/>
</dbReference>
<name>A0A6N7VGT2_9FIRM</name>
<dbReference type="GO" id="GO:0016301">
    <property type="term" value="F:kinase activity"/>
    <property type="evidence" value="ECO:0007669"/>
    <property type="project" value="UniProtKB-KW"/>
</dbReference>
<dbReference type="PANTHER" id="PTHR43320:SF2">
    <property type="entry name" value="2-DEHYDRO-3-DEOXYGLUCONOKINASE_2-DEHYDRO-3-DEOXYGALACTONOKINASE"/>
    <property type="match status" value="1"/>
</dbReference>
<reference evidence="5 6" key="1">
    <citation type="submission" date="2019-08" db="EMBL/GenBank/DDBJ databases">
        <title>In-depth cultivation of the pig gut microbiome towards novel bacterial diversity and tailored functional studies.</title>
        <authorList>
            <person name="Wylensek D."/>
            <person name="Hitch T.C.A."/>
            <person name="Clavel T."/>
        </authorList>
    </citation>
    <scope>NUCLEOTIDE SEQUENCE [LARGE SCALE GENOMIC DNA]</scope>
    <source>
        <strain evidence="5 6">LKV-472-APC-3</strain>
    </source>
</reference>
<evidence type="ECO:0000259" key="4">
    <source>
        <dbReference type="Pfam" id="PF00294"/>
    </source>
</evidence>
<evidence type="ECO:0000256" key="1">
    <source>
        <dbReference type="ARBA" id="ARBA00010688"/>
    </source>
</evidence>
<evidence type="ECO:0000256" key="3">
    <source>
        <dbReference type="ARBA" id="ARBA00022777"/>
    </source>
</evidence>
<dbReference type="InterPro" id="IPR052700">
    <property type="entry name" value="Carb_kinase_PfkB-like"/>
</dbReference>
<gene>
    <name evidence="5" type="ORF">FYJ55_04915</name>
</gene>
<dbReference type="InterPro" id="IPR011611">
    <property type="entry name" value="PfkB_dom"/>
</dbReference>
<keyword evidence="2" id="KW-0808">Transferase</keyword>
<comment type="similarity">
    <text evidence="1">Belongs to the carbohydrate kinase PfkB family.</text>
</comment>
<dbReference type="Gene3D" id="3.40.1190.20">
    <property type="match status" value="1"/>
</dbReference>
<dbReference type="Pfam" id="PF00294">
    <property type="entry name" value="PfkB"/>
    <property type="match status" value="1"/>
</dbReference>
<protein>
    <submittedName>
        <fullName evidence="5">Sugar kinase</fullName>
    </submittedName>
</protein>
<dbReference type="Proteomes" id="UP000434241">
    <property type="component" value="Unassembled WGS sequence"/>
</dbReference>
<keyword evidence="3 5" id="KW-0418">Kinase</keyword>
<dbReference type="RefSeq" id="WP_154555896.1">
    <property type="nucleotide sequence ID" value="NZ_VUMR01000019.1"/>
</dbReference>
<evidence type="ECO:0000256" key="2">
    <source>
        <dbReference type="ARBA" id="ARBA00022679"/>
    </source>
</evidence>
<dbReference type="AlphaFoldDB" id="A0A6N7VGT2"/>
<dbReference type="SUPFAM" id="SSF53613">
    <property type="entry name" value="Ribokinase-like"/>
    <property type="match status" value="1"/>
</dbReference>
<sequence length="339" mass="38141">MKVVTFGEIMLRLKTPENLRIMQSDGFEASYGGAEANVAVSLAMYEDKCAFVSKVPNNPVGMSALSEVRHYGVNTEYMLRGGDRLGIYFFEKGSDIRNTNVVYDRAFSAFSLSQPSEYHWENILEPGDVFYFSGVTPAVSKYVEDTLRSALKYCKENDIQVICDLNYRGKMWSKEQAQVVMRDLMQYVDACIANDEDFEATLGIQAFDGDLSMGIDQIDTYKEGMLEITRQFPNVKSVTSVLRNMHTVEEGDWMGIYYVDGKFYQSPIHRVHSLEAVGAGDAYGAAFVHGLINGFDPQKTVDFAISASVLKLMIQHDFNVVTEEDVFKIMNSKSTNLSR</sequence>
<proteinExistence type="inferred from homology"/>
<comment type="caution">
    <text evidence="5">The sequence shown here is derived from an EMBL/GenBank/DDBJ whole genome shotgun (WGS) entry which is preliminary data.</text>
</comment>